<accession>A0A382RXZ0</accession>
<name>A0A382RXZ0_9ZZZZ</name>
<dbReference type="EMBL" id="UINC01125020">
    <property type="protein sequence ID" value="SVD02564.1"/>
    <property type="molecule type" value="Genomic_DNA"/>
</dbReference>
<sequence>MQHTCSHSLCQDNYVLPDYITKEGEQRAELMSTNLSIWNNNSSRFKYFSSLSPNPKYHFTFGGVACFGEDLPLGCIGAGEDVLNPMEICFLSSAADHLTVFVLNASLVTMILYNHVIITFPKRLLTLYG</sequence>
<evidence type="ECO:0000313" key="1">
    <source>
        <dbReference type="EMBL" id="SVD02564.1"/>
    </source>
</evidence>
<feature type="non-terminal residue" evidence="1">
    <location>
        <position position="129"/>
    </location>
</feature>
<proteinExistence type="predicted"/>
<gene>
    <name evidence="1" type="ORF">METZ01_LOCUS355418</name>
</gene>
<reference evidence="1" key="1">
    <citation type="submission" date="2018-05" db="EMBL/GenBank/DDBJ databases">
        <authorList>
            <person name="Lanie J.A."/>
            <person name="Ng W.-L."/>
            <person name="Kazmierczak K.M."/>
            <person name="Andrzejewski T.M."/>
            <person name="Davidsen T.M."/>
            <person name="Wayne K.J."/>
            <person name="Tettelin H."/>
            <person name="Glass J.I."/>
            <person name="Rusch D."/>
            <person name="Podicherti R."/>
            <person name="Tsui H.-C.T."/>
            <person name="Winkler M.E."/>
        </authorList>
    </citation>
    <scope>NUCLEOTIDE SEQUENCE</scope>
</reference>
<protein>
    <submittedName>
        <fullName evidence="1">Uncharacterized protein</fullName>
    </submittedName>
</protein>
<organism evidence="1">
    <name type="scientific">marine metagenome</name>
    <dbReference type="NCBI Taxonomy" id="408172"/>
    <lineage>
        <taxon>unclassified sequences</taxon>
        <taxon>metagenomes</taxon>
        <taxon>ecological metagenomes</taxon>
    </lineage>
</organism>
<dbReference type="AlphaFoldDB" id="A0A382RXZ0"/>